<comment type="catalytic activity">
    <reaction evidence="19">
        <text>L-threonyl-[protein] + ATP = O-phospho-L-threonyl-[protein] + ADP + H(+)</text>
        <dbReference type="Rhea" id="RHEA:46608"/>
        <dbReference type="Rhea" id="RHEA-COMP:11060"/>
        <dbReference type="Rhea" id="RHEA-COMP:11605"/>
        <dbReference type="ChEBI" id="CHEBI:15378"/>
        <dbReference type="ChEBI" id="CHEBI:30013"/>
        <dbReference type="ChEBI" id="CHEBI:30616"/>
        <dbReference type="ChEBI" id="CHEBI:61977"/>
        <dbReference type="ChEBI" id="CHEBI:456216"/>
        <dbReference type="EC" id="2.7.11.1"/>
    </reaction>
</comment>
<dbReference type="Pfam" id="PF23598">
    <property type="entry name" value="LRR_14"/>
    <property type="match status" value="1"/>
</dbReference>
<dbReference type="FunFam" id="3.80.10.10:FF:000095">
    <property type="entry name" value="LRR receptor-like serine/threonine-protein kinase GSO1"/>
    <property type="match status" value="1"/>
</dbReference>
<keyword evidence="16 21" id="KW-0472">Membrane</keyword>
<evidence type="ECO:0000256" key="18">
    <source>
        <dbReference type="ARBA" id="ARBA00023180"/>
    </source>
</evidence>
<comment type="similarity">
    <text evidence="3">Belongs to the RLP family.</text>
</comment>
<evidence type="ECO:0000256" key="5">
    <source>
        <dbReference type="ARBA" id="ARBA00022475"/>
    </source>
</evidence>
<evidence type="ECO:0000256" key="19">
    <source>
        <dbReference type="ARBA" id="ARBA00047899"/>
    </source>
</evidence>
<dbReference type="OrthoDB" id="1740823at2759"/>
<dbReference type="SMART" id="SM00369">
    <property type="entry name" value="LRR_TYP"/>
    <property type="match status" value="8"/>
</dbReference>
<keyword evidence="11" id="KW-0677">Repeat</keyword>
<sequence>MKTCYLIHQSKWLLNSVWFVLVLFLFCSATSYSACNQLDHDSLLSFSLGLAPSSPLNWSSSTDCCSWEGIGCDDKGRVTFLWLPFRGLKGEISPSLMNLTHLSHLNLSFNRLRGPLPPKMFSSSVLLETLDLSNNLISGELLPLSQLSSLLKLVDLSSNQFQGLIPPKFFQLAGNLTTFNVSHNGFSGSIPSQVCADHSMSIRVLDFSFNDFSGEIPAGLGKCSKLQVFHAGFNGLSGPIPNDIYNAAALQEASVPVNHLSGPVGDDIIRLTNIEIIDFSSNELSGMIPRDIGKLSNLKKLFLHVNNLTGFLPTSLMNCTNLTSLNLRVNRLEGNLSTFNFSTLLKLRTIDLGNNNLKGSLPSSLYSCNSLVAIRLASNQLEGQIVPDILQLESLSFLSLSINKLTNITGAIKILMGCKNLGTLIISKNFMGEEMPDDDSLLSLDGFQNVQILGLGGSNLTGRVPTWLAKLKNLKILDISQNQITGSIPSWLGSLPNLFYLDMSKNSISGEFPVGLTKLPTLMSSEINTQVNNSYMEFPVFTMPTNASFQQYNKLYSLPPAIYLGNNNLSGEIPVEIGQLTLLHVLDLSFNDFSGNIPDQISQLTNLEKLDLSGNKLSGKIPTSFKGLHFLSSFSVAYNNLQGPIPSGGQFDTFSSSSFEGNPGLCGSILQRSCDTIATSPTESPSPGKEQSFNTYFVIAGFISGLLVGSVSGSRCATDKLIKFLCFEVKATNQIQLRLDQDKLDSHDWLTRLDRFEEAKKGR</sequence>
<dbReference type="InterPro" id="IPR051716">
    <property type="entry name" value="Plant_RL_S/T_kinase"/>
</dbReference>
<evidence type="ECO:0000256" key="11">
    <source>
        <dbReference type="ARBA" id="ARBA00022737"/>
    </source>
</evidence>
<evidence type="ECO:0000256" key="20">
    <source>
        <dbReference type="ARBA" id="ARBA00048679"/>
    </source>
</evidence>
<dbReference type="FunFam" id="3.80.10.10:FF:000213">
    <property type="entry name" value="Tyrosine-sulfated glycopeptide receptor 1"/>
    <property type="match status" value="1"/>
</dbReference>
<evidence type="ECO:0000256" key="15">
    <source>
        <dbReference type="ARBA" id="ARBA00022989"/>
    </source>
</evidence>
<evidence type="ECO:0000313" key="24">
    <source>
        <dbReference type="EMBL" id="OMO74261.1"/>
    </source>
</evidence>
<dbReference type="GO" id="GO:0005524">
    <property type="term" value="F:ATP binding"/>
    <property type="evidence" value="ECO:0007669"/>
    <property type="project" value="UniProtKB-KW"/>
</dbReference>
<keyword evidence="25" id="KW-1185">Reference proteome</keyword>
<evidence type="ECO:0000256" key="2">
    <source>
        <dbReference type="ARBA" id="ARBA00004479"/>
    </source>
</evidence>
<dbReference type="SUPFAM" id="SSF52058">
    <property type="entry name" value="L domain-like"/>
    <property type="match status" value="3"/>
</dbReference>
<dbReference type="GO" id="GO:0004674">
    <property type="term" value="F:protein serine/threonine kinase activity"/>
    <property type="evidence" value="ECO:0007669"/>
    <property type="project" value="UniProtKB-KW"/>
</dbReference>
<evidence type="ECO:0000256" key="21">
    <source>
        <dbReference type="SAM" id="Phobius"/>
    </source>
</evidence>
<dbReference type="AlphaFoldDB" id="A0A1R3HVL6"/>
<dbReference type="Pfam" id="PF13855">
    <property type="entry name" value="LRR_8"/>
    <property type="match status" value="1"/>
</dbReference>
<protein>
    <recommendedName>
        <fullName evidence="4">non-specific serine/threonine protein kinase</fullName>
        <ecNumber evidence="4">2.7.11.1</ecNumber>
    </recommendedName>
</protein>
<evidence type="ECO:0000256" key="16">
    <source>
        <dbReference type="ARBA" id="ARBA00023136"/>
    </source>
</evidence>
<dbReference type="InterPro" id="IPR013210">
    <property type="entry name" value="LRR_N_plant-typ"/>
</dbReference>
<keyword evidence="10" id="KW-0732">Signal</keyword>
<dbReference type="Gramene" id="OMO74261">
    <property type="protein sequence ID" value="OMO74261"/>
    <property type="gene ID" value="CCACVL1_16879"/>
</dbReference>
<dbReference type="Gene3D" id="3.80.10.10">
    <property type="entry name" value="Ribonuclease Inhibitor"/>
    <property type="match status" value="2"/>
</dbReference>
<reference evidence="24 25" key="1">
    <citation type="submission" date="2013-09" db="EMBL/GenBank/DDBJ databases">
        <title>Corchorus capsularis genome sequencing.</title>
        <authorList>
            <person name="Alam M."/>
            <person name="Haque M.S."/>
            <person name="Islam M.S."/>
            <person name="Emdad E.M."/>
            <person name="Islam M.M."/>
            <person name="Ahmed B."/>
            <person name="Halim A."/>
            <person name="Hossen Q.M.M."/>
            <person name="Hossain M.Z."/>
            <person name="Ahmed R."/>
            <person name="Khan M.M."/>
            <person name="Islam R."/>
            <person name="Rashid M.M."/>
            <person name="Khan S.A."/>
            <person name="Rahman M.S."/>
            <person name="Alam M."/>
        </authorList>
    </citation>
    <scope>NUCLEOTIDE SEQUENCE [LARGE SCALE GENOMIC DNA]</scope>
    <source>
        <strain evidence="25">cv. CVL-1</strain>
        <tissue evidence="24">Whole seedling</tissue>
    </source>
</reference>
<dbReference type="SMART" id="SM00365">
    <property type="entry name" value="LRR_SD22"/>
    <property type="match status" value="4"/>
</dbReference>
<accession>A0A1R3HVL6</accession>
<dbReference type="EMBL" id="AWWV01011130">
    <property type="protein sequence ID" value="OMO74261.1"/>
    <property type="molecule type" value="Genomic_DNA"/>
</dbReference>
<evidence type="ECO:0000256" key="1">
    <source>
        <dbReference type="ARBA" id="ARBA00004236"/>
    </source>
</evidence>
<evidence type="ECO:0000256" key="3">
    <source>
        <dbReference type="ARBA" id="ARBA00009592"/>
    </source>
</evidence>
<keyword evidence="14" id="KW-0067">ATP-binding</keyword>
<keyword evidence="5" id="KW-1003">Cell membrane</keyword>
<evidence type="ECO:0000259" key="22">
    <source>
        <dbReference type="Pfam" id="PF08263"/>
    </source>
</evidence>
<evidence type="ECO:0000256" key="12">
    <source>
        <dbReference type="ARBA" id="ARBA00022741"/>
    </source>
</evidence>
<dbReference type="InterPro" id="IPR032675">
    <property type="entry name" value="LRR_dom_sf"/>
</dbReference>
<evidence type="ECO:0000256" key="4">
    <source>
        <dbReference type="ARBA" id="ARBA00012513"/>
    </source>
</evidence>
<dbReference type="Pfam" id="PF08263">
    <property type="entry name" value="LRRNT_2"/>
    <property type="match status" value="1"/>
</dbReference>
<dbReference type="Proteomes" id="UP000188268">
    <property type="component" value="Unassembled WGS sequence"/>
</dbReference>
<dbReference type="InterPro" id="IPR055414">
    <property type="entry name" value="LRR_R13L4/SHOC2-like"/>
</dbReference>
<dbReference type="EC" id="2.7.11.1" evidence="4"/>
<evidence type="ECO:0000256" key="14">
    <source>
        <dbReference type="ARBA" id="ARBA00022840"/>
    </source>
</evidence>
<keyword evidence="6" id="KW-0723">Serine/threonine-protein kinase</keyword>
<evidence type="ECO:0000256" key="10">
    <source>
        <dbReference type="ARBA" id="ARBA00022729"/>
    </source>
</evidence>
<comment type="catalytic activity">
    <reaction evidence="20">
        <text>L-seryl-[protein] + ATP = O-phospho-L-seryl-[protein] + ADP + H(+)</text>
        <dbReference type="Rhea" id="RHEA:17989"/>
        <dbReference type="Rhea" id="RHEA-COMP:9863"/>
        <dbReference type="Rhea" id="RHEA-COMP:11604"/>
        <dbReference type="ChEBI" id="CHEBI:15378"/>
        <dbReference type="ChEBI" id="CHEBI:29999"/>
        <dbReference type="ChEBI" id="CHEBI:30616"/>
        <dbReference type="ChEBI" id="CHEBI:83421"/>
        <dbReference type="ChEBI" id="CHEBI:456216"/>
        <dbReference type="EC" id="2.7.11.1"/>
    </reaction>
</comment>
<keyword evidence="8" id="KW-0808">Transferase</keyword>
<keyword evidence="12" id="KW-0547">Nucleotide-binding</keyword>
<keyword evidence="7" id="KW-0433">Leucine-rich repeat</keyword>
<evidence type="ECO:0000256" key="7">
    <source>
        <dbReference type="ARBA" id="ARBA00022614"/>
    </source>
</evidence>
<feature type="domain" description="Leucine-rich repeat-containing N-terminal plant-type" evidence="22">
    <location>
        <begin position="39"/>
        <end position="73"/>
    </location>
</feature>
<dbReference type="InterPro" id="IPR003591">
    <property type="entry name" value="Leu-rich_rpt_typical-subtyp"/>
</dbReference>
<dbReference type="OMA" id="HGTDCCT"/>
<dbReference type="PANTHER" id="PTHR48053:SF155">
    <property type="entry name" value="LOW QUALITY PROTEIN: RECEPTOR-LIKE PROTEIN 2"/>
    <property type="match status" value="1"/>
</dbReference>
<feature type="domain" description="Disease resistance R13L4/SHOC-2-like LRR" evidence="23">
    <location>
        <begin position="344"/>
        <end position="551"/>
    </location>
</feature>
<evidence type="ECO:0000256" key="6">
    <source>
        <dbReference type="ARBA" id="ARBA00022527"/>
    </source>
</evidence>
<evidence type="ECO:0000256" key="13">
    <source>
        <dbReference type="ARBA" id="ARBA00022777"/>
    </source>
</evidence>
<dbReference type="Pfam" id="PF00560">
    <property type="entry name" value="LRR_1"/>
    <property type="match status" value="7"/>
</dbReference>
<dbReference type="GO" id="GO:0005886">
    <property type="term" value="C:plasma membrane"/>
    <property type="evidence" value="ECO:0007669"/>
    <property type="project" value="UniProtKB-SubCell"/>
</dbReference>
<comment type="subcellular location">
    <subcellularLocation>
        <location evidence="1">Cell membrane</location>
    </subcellularLocation>
    <subcellularLocation>
        <location evidence="2">Membrane</location>
        <topology evidence="2">Single-pass type I membrane protein</topology>
    </subcellularLocation>
</comment>
<dbReference type="InterPro" id="IPR001611">
    <property type="entry name" value="Leu-rich_rpt"/>
</dbReference>
<dbReference type="PROSITE" id="PS51450">
    <property type="entry name" value="LRR"/>
    <property type="match status" value="2"/>
</dbReference>
<keyword evidence="15 21" id="KW-1133">Transmembrane helix</keyword>
<name>A0A1R3HVL6_COCAP</name>
<evidence type="ECO:0000256" key="9">
    <source>
        <dbReference type="ARBA" id="ARBA00022692"/>
    </source>
</evidence>
<dbReference type="PANTHER" id="PTHR48053">
    <property type="entry name" value="LEUCINE RICH REPEAT FAMILY PROTEIN, EXPRESSED"/>
    <property type="match status" value="1"/>
</dbReference>
<comment type="caution">
    <text evidence="24">The sequence shown here is derived from an EMBL/GenBank/DDBJ whole genome shotgun (WGS) entry which is preliminary data.</text>
</comment>
<organism evidence="24 25">
    <name type="scientific">Corchorus capsularis</name>
    <name type="common">Jute</name>
    <dbReference type="NCBI Taxonomy" id="210143"/>
    <lineage>
        <taxon>Eukaryota</taxon>
        <taxon>Viridiplantae</taxon>
        <taxon>Streptophyta</taxon>
        <taxon>Embryophyta</taxon>
        <taxon>Tracheophyta</taxon>
        <taxon>Spermatophyta</taxon>
        <taxon>Magnoliopsida</taxon>
        <taxon>eudicotyledons</taxon>
        <taxon>Gunneridae</taxon>
        <taxon>Pentapetalae</taxon>
        <taxon>rosids</taxon>
        <taxon>malvids</taxon>
        <taxon>Malvales</taxon>
        <taxon>Malvaceae</taxon>
        <taxon>Grewioideae</taxon>
        <taxon>Apeibeae</taxon>
        <taxon>Corchorus</taxon>
    </lineage>
</organism>
<gene>
    <name evidence="24" type="ORF">CCACVL1_16879</name>
</gene>
<evidence type="ECO:0000256" key="8">
    <source>
        <dbReference type="ARBA" id="ARBA00022679"/>
    </source>
</evidence>
<evidence type="ECO:0000313" key="25">
    <source>
        <dbReference type="Proteomes" id="UP000188268"/>
    </source>
</evidence>
<dbReference type="STRING" id="210143.A0A1R3HVL6"/>
<proteinExistence type="inferred from homology"/>
<evidence type="ECO:0000259" key="23">
    <source>
        <dbReference type="Pfam" id="PF23598"/>
    </source>
</evidence>
<keyword evidence="9 21" id="KW-0812">Transmembrane</keyword>
<feature type="transmembrane region" description="Helical" evidence="21">
    <location>
        <begin position="12"/>
        <end position="32"/>
    </location>
</feature>
<keyword evidence="13" id="KW-0418">Kinase</keyword>
<evidence type="ECO:0000256" key="17">
    <source>
        <dbReference type="ARBA" id="ARBA00023170"/>
    </source>
</evidence>
<keyword evidence="17" id="KW-0675">Receptor</keyword>
<dbReference type="PRINTS" id="PR00019">
    <property type="entry name" value="LEURICHRPT"/>
</dbReference>
<keyword evidence="18" id="KW-0325">Glycoprotein</keyword>